<accession>A0A6M6E1W6</accession>
<organism evidence="1 2">
    <name type="scientific">Priestia megaterium</name>
    <name type="common">Bacillus megaterium</name>
    <dbReference type="NCBI Taxonomy" id="1404"/>
    <lineage>
        <taxon>Bacteria</taxon>
        <taxon>Bacillati</taxon>
        <taxon>Bacillota</taxon>
        <taxon>Bacilli</taxon>
        <taxon>Bacillales</taxon>
        <taxon>Bacillaceae</taxon>
        <taxon>Priestia</taxon>
    </lineage>
</organism>
<name>A0A6M6E1W6_PRIMG</name>
<reference evidence="1 2" key="1">
    <citation type="submission" date="2019-10" db="EMBL/GenBank/DDBJ databases">
        <title>Complete genome sequences for adaption low water activity.</title>
        <authorList>
            <person name="Zhao L."/>
            <person name="Zhong J."/>
        </authorList>
    </citation>
    <scope>NUCLEOTIDE SEQUENCE [LARGE SCALE GENOMIC DNA]</scope>
    <source>
        <strain evidence="1 2">FDU301</strain>
    </source>
</reference>
<proteinExistence type="predicted"/>
<dbReference type="AlphaFoldDB" id="A0A6M6E1W6"/>
<sequence>MLLYQYFSFFKKTFVTKTHRFYNKSIDSTVFSNLYVIAKKKNSCFNSVVKGYSNNNRHLNKFCWWEVYISIC</sequence>
<evidence type="ECO:0000313" key="2">
    <source>
        <dbReference type="Proteomes" id="UP000501076"/>
    </source>
</evidence>
<evidence type="ECO:0000313" key="1">
    <source>
        <dbReference type="EMBL" id="QJX79756.1"/>
    </source>
</evidence>
<gene>
    <name evidence="1" type="ORF">FDZ14_06970</name>
</gene>
<dbReference type="EMBL" id="CP045272">
    <property type="protein sequence ID" value="QJX79756.1"/>
    <property type="molecule type" value="Genomic_DNA"/>
</dbReference>
<dbReference type="Proteomes" id="UP000501076">
    <property type="component" value="Chromosome"/>
</dbReference>
<protein>
    <submittedName>
        <fullName evidence="1">Uncharacterized protein</fullName>
    </submittedName>
</protein>